<proteinExistence type="predicted"/>
<dbReference type="EMBL" id="CAXLJM020000058">
    <property type="protein sequence ID" value="CAL8119114.1"/>
    <property type="molecule type" value="Genomic_DNA"/>
</dbReference>
<dbReference type="Proteomes" id="UP001642540">
    <property type="component" value="Unassembled WGS sequence"/>
</dbReference>
<evidence type="ECO:0000313" key="1">
    <source>
        <dbReference type="EMBL" id="CAL8119114.1"/>
    </source>
</evidence>
<sequence length="197" mass="23117">MNTSRRQMIQHVVSLFAQEGGFHVIEKPVLETLTQMFKATWFEFGRSTVNVYVIDRSPRLYKNTSSQATYYRLRYLSREDVAAEEGFEEVTIEFFERTSSCYYLLSENESLFTLLLPKPATYLNPLIPQDQIFEEEQILAPLNYVKKEKPMEHVLNLYDDRDDDVLATTQFTTTTSWQFINNPFLIPTVLRMSPKDV</sequence>
<reference evidence="1 2" key="1">
    <citation type="submission" date="2024-08" db="EMBL/GenBank/DDBJ databases">
        <authorList>
            <person name="Cucini C."/>
            <person name="Frati F."/>
        </authorList>
    </citation>
    <scope>NUCLEOTIDE SEQUENCE [LARGE SCALE GENOMIC DNA]</scope>
</reference>
<evidence type="ECO:0000313" key="2">
    <source>
        <dbReference type="Proteomes" id="UP001642540"/>
    </source>
</evidence>
<keyword evidence="2" id="KW-1185">Reference proteome</keyword>
<gene>
    <name evidence="1" type="ORF">ODALV1_LOCUS18399</name>
</gene>
<name>A0ABP1R3P3_9HEXA</name>
<comment type="caution">
    <text evidence="1">The sequence shown here is derived from an EMBL/GenBank/DDBJ whole genome shotgun (WGS) entry which is preliminary data.</text>
</comment>
<accession>A0ABP1R3P3</accession>
<protein>
    <submittedName>
        <fullName evidence="1">Uncharacterized protein</fullName>
    </submittedName>
</protein>
<organism evidence="1 2">
    <name type="scientific">Orchesella dallaii</name>
    <dbReference type="NCBI Taxonomy" id="48710"/>
    <lineage>
        <taxon>Eukaryota</taxon>
        <taxon>Metazoa</taxon>
        <taxon>Ecdysozoa</taxon>
        <taxon>Arthropoda</taxon>
        <taxon>Hexapoda</taxon>
        <taxon>Collembola</taxon>
        <taxon>Entomobryomorpha</taxon>
        <taxon>Entomobryoidea</taxon>
        <taxon>Orchesellidae</taxon>
        <taxon>Orchesellinae</taxon>
        <taxon>Orchesella</taxon>
    </lineage>
</organism>